<dbReference type="Gene3D" id="3.30.1610.20">
    <property type="entry name" value="Hen1, N-terminal domain"/>
    <property type="match status" value="1"/>
</dbReference>
<dbReference type="EMBL" id="SOEY01000006">
    <property type="protein sequence ID" value="TFB76253.1"/>
    <property type="molecule type" value="Genomic_DNA"/>
</dbReference>
<dbReference type="Proteomes" id="UP000298173">
    <property type="component" value="Unassembled WGS sequence"/>
</dbReference>
<dbReference type="AlphaFoldDB" id="A0A4V3I8T5"/>
<organism evidence="2 3">
    <name type="scientific">Cryobacterium glaciale</name>
    <dbReference type="NCBI Taxonomy" id="1259145"/>
    <lineage>
        <taxon>Bacteria</taxon>
        <taxon>Bacillati</taxon>
        <taxon>Actinomycetota</taxon>
        <taxon>Actinomycetes</taxon>
        <taxon>Micrococcales</taxon>
        <taxon>Microbacteriaceae</taxon>
        <taxon>Cryobacterium</taxon>
    </lineage>
</organism>
<proteinExistence type="predicted"/>
<evidence type="ECO:0000259" key="1">
    <source>
        <dbReference type="Pfam" id="PF12623"/>
    </source>
</evidence>
<comment type="caution">
    <text evidence="2">The sequence shown here is derived from an EMBL/GenBank/DDBJ whole genome shotgun (WGS) entry which is preliminary data.</text>
</comment>
<sequence length="33" mass="3592">MLVTVTSTAPAASNLSHLLRKHPDRAQEFSLVT</sequence>
<dbReference type="Pfam" id="PF12623">
    <property type="entry name" value="Hen1_L"/>
    <property type="match status" value="1"/>
</dbReference>
<keyword evidence="3" id="KW-1185">Reference proteome</keyword>
<accession>A0A4V3I8T5</accession>
<feature type="domain" description="Hen1 N-terminal" evidence="1">
    <location>
        <begin position="1"/>
        <end position="31"/>
    </location>
</feature>
<gene>
    <name evidence="2" type="ORF">E3O06_02450</name>
</gene>
<evidence type="ECO:0000313" key="2">
    <source>
        <dbReference type="EMBL" id="TFB76253.1"/>
    </source>
</evidence>
<dbReference type="InterPro" id="IPR038546">
    <property type="entry name" value="Hen1_N_sf"/>
</dbReference>
<dbReference type="OrthoDB" id="626362at2"/>
<protein>
    <recommendedName>
        <fullName evidence="1">Hen1 N-terminal domain-containing protein</fullName>
    </recommendedName>
</protein>
<evidence type="ECO:0000313" key="3">
    <source>
        <dbReference type="Proteomes" id="UP000298173"/>
    </source>
</evidence>
<name>A0A4V3I8T5_9MICO</name>
<reference evidence="2 3" key="1">
    <citation type="submission" date="2019-03" db="EMBL/GenBank/DDBJ databases">
        <title>Genomics of glacier-inhabiting Cryobacterium strains.</title>
        <authorList>
            <person name="Liu Q."/>
            <person name="Xin Y.-H."/>
        </authorList>
    </citation>
    <scope>NUCLEOTIDE SEQUENCE [LARGE SCALE GENOMIC DNA]</scope>
    <source>
        <strain evidence="2 3">HLT2-23</strain>
    </source>
</reference>
<dbReference type="InterPro" id="IPR024740">
    <property type="entry name" value="Hen1_N"/>
</dbReference>